<reference evidence="1 2" key="1">
    <citation type="submission" date="2020-07" db="EMBL/GenBank/DDBJ databases">
        <authorList>
            <person name="Feng X."/>
        </authorList>
    </citation>
    <scope>NUCLEOTIDE SEQUENCE [LARGE SCALE GENOMIC DNA]</scope>
    <source>
        <strain evidence="1 2">JCM14086</strain>
    </source>
</reference>
<comment type="caution">
    <text evidence="1">The sequence shown here is derived from an EMBL/GenBank/DDBJ whole genome shotgun (WGS) entry which is preliminary data.</text>
</comment>
<dbReference type="SUPFAM" id="SSF143422">
    <property type="entry name" value="Transposase IS200-like"/>
    <property type="match status" value="1"/>
</dbReference>
<accession>A0A7X1E578</accession>
<evidence type="ECO:0000313" key="1">
    <source>
        <dbReference type="EMBL" id="MBC2601327.1"/>
    </source>
</evidence>
<gene>
    <name evidence="1" type="ORF">H5P30_06010</name>
</gene>
<evidence type="ECO:0008006" key="3">
    <source>
        <dbReference type="Google" id="ProtNLM"/>
    </source>
</evidence>
<keyword evidence="2" id="KW-1185">Reference proteome</keyword>
<evidence type="ECO:0000313" key="2">
    <source>
        <dbReference type="Proteomes" id="UP000525652"/>
    </source>
</evidence>
<dbReference type="Proteomes" id="UP000525652">
    <property type="component" value="Unassembled WGS sequence"/>
</dbReference>
<name>A0A7X1E578_9BACT</name>
<organism evidence="1 2">
    <name type="scientific">Puniceicoccus vermicola</name>
    <dbReference type="NCBI Taxonomy" id="388746"/>
    <lineage>
        <taxon>Bacteria</taxon>
        <taxon>Pseudomonadati</taxon>
        <taxon>Verrucomicrobiota</taxon>
        <taxon>Opitutia</taxon>
        <taxon>Puniceicoccales</taxon>
        <taxon>Puniceicoccaceae</taxon>
        <taxon>Puniceicoccus</taxon>
    </lineage>
</organism>
<dbReference type="AlphaFoldDB" id="A0A7X1E578"/>
<dbReference type="EMBL" id="JACHVA010000052">
    <property type="protein sequence ID" value="MBC2601327.1"/>
    <property type="molecule type" value="Genomic_DNA"/>
</dbReference>
<dbReference type="Gene3D" id="3.30.70.1290">
    <property type="entry name" value="Transposase IS200-like"/>
    <property type="match status" value="1"/>
</dbReference>
<sequence length="186" mass="22189">MASPDPDRRKPWKGRLVRLQPEFYRGAAGVHWTMTMQGRRTGWLSDELHLATREILFHALCRQRLACPIYCLMPDHAHFLWIGISDHSDQESAVEQFRRDWNRILSPFVLERQPFDDVLRGADRERDALSSVRHYIQENPVRKGLVDHFQDWPYLGSCFPGYPKLDPRSYHFRTNFWKAYKEQTYL</sequence>
<proteinExistence type="predicted"/>
<dbReference type="GO" id="GO:0003677">
    <property type="term" value="F:DNA binding"/>
    <property type="evidence" value="ECO:0007669"/>
    <property type="project" value="InterPro"/>
</dbReference>
<dbReference type="GO" id="GO:0006313">
    <property type="term" value="P:DNA transposition"/>
    <property type="evidence" value="ECO:0007669"/>
    <property type="project" value="InterPro"/>
</dbReference>
<dbReference type="InterPro" id="IPR036515">
    <property type="entry name" value="Transposase_17_sf"/>
</dbReference>
<dbReference type="GO" id="GO:0004803">
    <property type="term" value="F:transposase activity"/>
    <property type="evidence" value="ECO:0007669"/>
    <property type="project" value="InterPro"/>
</dbReference>
<dbReference type="RefSeq" id="WP_185692042.1">
    <property type="nucleotide sequence ID" value="NZ_JACHVA010000052.1"/>
</dbReference>
<protein>
    <recommendedName>
        <fullName evidence="3">Transposase IS200-like domain-containing protein</fullName>
    </recommendedName>
</protein>